<feature type="transmembrane region" description="Helical" evidence="1">
    <location>
        <begin position="12"/>
        <end position="31"/>
    </location>
</feature>
<keyword evidence="1" id="KW-0812">Transmembrane</keyword>
<evidence type="ECO:0000256" key="1">
    <source>
        <dbReference type="SAM" id="Phobius"/>
    </source>
</evidence>
<evidence type="ECO:0000313" key="2">
    <source>
        <dbReference type="EMBL" id="PJE72769.1"/>
    </source>
</evidence>
<comment type="caution">
    <text evidence="2">The sequence shown here is derived from an EMBL/GenBank/DDBJ whole genome shotgun (WGS) entry which is preliminary data.</text>
</comment>
<accession>A0A2M8L811</accession>
<reference evidence="3" key="1">
    <citation type="submission" date="2017-09" db="EMBL/GenBank/DDBJ databases">
        <title>Depth-based differentiation of microbial function through sediment-hosted aquifers and enrichment of novel symbionts in the deep terrestrial subsurface.</title>
        <authorList>
            <person name="Probst A.J."/>
            <person name="Ladd B."/>
            <person name="Jarett J.K."/>
            <person name="Geller-Mcgrath D.E."/>
            <person name="Sieber C.M.K."/>
            <person name="Emerson J.B."/>
            <person name="Anantharaman K."/>
            <person name="Thomas B.C."/>
            <person name="Malmstrom R."/>
            <person name="Stieglmeier M."/>
            <person name="Klingl A."/>
            <person name="Woyke T."/>
            <person name="Ryan C.M."/>
            <person name="Banfield J.F."/>
        </authorList>
    </citation>
    <scope>NUCLEOTIDE SEQUENCE [LARGE SCALE GENOMIC DNA]</scope>
</reference>
<organism evidence="2 3">
    <name type="scientific">Candidatus Tagabacteria bacterium CG10_big_fil_rev_8_21_14_0_10_40_13</name>
    <dbReference type="NCBI Taxonomy" id="1975022"/>
    <lineage>
        <taxon>Bacteria</taxon>
        <taxon>Candidatus Tagaibacteriota</taxon>
    </lineage>
</organism>
<evidence type="ECO:0000313" key="3">
    <source>
        <dbReference type="Proteomes" id="UP000230603"/>
    </source>
</evidence>
<keyword evidence="1" id="KW-1133">Transmembrane helix</keyword>
<gene>
    <name evidence="2" type="ORF">COV00_03460</name>
</gene>
<protein>
    <submittedName>
        <fullName evidence="2">Uncharacterized protein</fullName>
    </submittedName>
</protein>
<name>A0A2M8L811_9BACT</name>
<dbReference type="Proteomes" id="UP000230603">
    <property type="component" value="Unassembled WGS sequence"/>
</dbReference>
<proteinExistence type="predicted"/>
<dbReference type="EMBL" id="PFEP01000042">
    <property type="protein sequence ID" value="PJE72769.1"/>
    <property type="molecule type" value="Genomic_DNA"/>
</dbReference>
<keyword evidence="1" id="KW-0472">Membrane</keyword>
<sequence>MKEKIKKILHWPWFKIFIVFSIIVFLLIQFGNLNAKSYELRLECIRMKFSVEDTKECKKAVSLWNLFLGQ</sequence>
<dbReference type="AlphaFoldDB" id="A0A2M8L811"/>